<dbReference type="EMBL" id="AKWH02000068">
    <property type="protein sequence ID" value="EKO50166.1"/>
    <property type="molecule type" value="Genomic_DNA"/>
</dbReference>
<proteinExistence type="predicted"/>
<name>A0A828XXQ0_9LEPT</name>
<reference evidence="1" key="1">
    <citation type="submission" date="2012-10" db="EMBL/GenBank/DDBJ databases">
        <authorList>
            <person name="Harkins D.M."/>
            <person name="Durkin A.S."/>
            <person name="Brinkac L.M."/>
            <person name="Selengut J.D."/>
            <person name="Sanka R."/>
            <person name="DePew J."/>
            <person name="Purushe J."/>
            <person name="Picardeau M."/>
            <person name="Werts C."/>
            <person name="Goarant C."/>
            <person name="Vinetz J.M."/>
            <person name="Sutton G.G."/>
            <person name="Nelson W.C."/>
            <person name="Fouts D.E."/>
        </authorList>
    </citation>
    <scope>NUCLEOTIDE SEQUENCE [LARGE SCALE GENOMIC DNA]</scope>
    <source>
        <strain evidence="1">200802841</strain>
    </source>
</reference>
<sequence>MKILQNFLRRTGFNNFNALVPGNLKTKNSENKLSWIRF</sequence>
<gene>
    <name evidence="1" type="ORF">LEP1GSC131_2676</name>
</gene>
<protein>
    <submittedName>
        <fullName evidence="1">Uncharacterized protein</fullName>
    </submittedName>
</protein>
<organism evidence="1 2">
    <name type="scientific">Leptospira kirschneri str. 200802841</name>
    <dbReference type="NCBI Taxonomy" id="1193047"/>
    <lineage>
        <taxon>Bacteria</taxon>
        <taxon>Pseudomonadati</taxon>
        <taxon>Spirochaetota</taxon>
        <taxon>Spirochaetia</taxon>
        <taxon>Leptospirales</taxon>
        <taxon>Leptospiraceae</taxon>
        <taxon>Leptospira</taxon>
    </lineage>
</organism>
<keyword evidence="2" id="KW-1185">Reference proteome</keyword>
<evidence type="ECO:0000313" key="2">
    <source>
        <dbReference type="Proteomes" id="UP000006339"/>
    </source>
</evidence>
<dbReference type="AlphaFoldDB" id="A0A828XXQ0"/>
<comment type="caution">
    <text evidence="1">The sequence shown here is derived from an EMBL/GenBank/DDBJ whole genome shotgun (WGS) entry which is preliminary data.</text>
</comment>
<accession>A0A828XXQ0</accession>
<dbReference type="Proteomes" id="UP000006339">
    <property type="component" value="Unassembled WGS sequence"/>
</dbReference>
<evidence type="ECO:0000313" key="1">
    <source>
        <dbReference type="EMBL" id="EKO50166.1"/>
    </source>
</evidence>